<dbReference type="AlphaFoldDB" id="A0A7J6CHY2"/>
<organism evidence="1 2">
    <name type="scientific">Onychostoma macrolepis</name>
    <dbReference type="NCBI Taxonomy" id="369639"/>
    <lineage>
        <taxon>Eukaryota</taxon>
        <taxon>Metazoa</taxon>
        <taxon>Chordata</taxon>
        <taxon>Craniata</taxon>
        <taxon>Vertebrata</taxon>
        <taxon>Euteleostomi</taxon>
        <taxon>Actinopterygii</taxon>
        <taxon>Neopterygii</taxon>
        <taxon>Teleostei</taxon>
        <taxon>Ostariophysi</taxon>
        <taxon>Cypriniformes</taxon>
        <taxon>Cyprinidae</taxon>
        <taxon>Acrossocheilinae</taxon>
        <taxon>Onychostoma</taxon>
    </lineage>
</organism>
<evidence type="ECO:0000313" key="1">
    <source>
        <dbReference type="EMBL" id="KAF4106734.1"/>
    </source>
</evidence>
<proteinExistence type="predicted"/>
<dbReference type="EMBL" id="JAAMOB010000012">
    <property type="protein sequence ID" value="KAF4106734.1"/>
    <property type="molecule type" value="Genomic_DNA"/>
</dbReference>
<reference evidence="1 2" key="1">
    <citation type="submission" date="2020-04" db="EMBL/GenBank/DDBJ databases">
        <title>Chromosome-level genome assembly of a cyprinid fish Onychostoma macrolepis by integration of Nanopore Sequencing, Bionano and Hi-C technology.</title>
        <authorList>
            <person name="Wang D."/>
        </authorList>
    </citation>
    <scope>NUCLEOTIDE SEQUENCE [LARGE SCALE GENOMIC DNA]</scope>
    <source>
        <strain evidence="1">SWU-2019</strain>
        <tissue evidence="1">Muscle</tissue>
    </source>
</reference>
<dbReference type="Proteomes" id="UP000579812">
    <property type="component" value="Unassembled WGS sequence"/>
</dbReference>
<gene>
    <name evidence="1" type="ORF">G5714_012724</name>
</gene>
<evidence type="ECO:0000313" key="2">
    <source>
        <dbReference type="Proteomes" id="UP000579812"/>
    </source>
</evidence>
<accession>A0A7J6CHY2</accession>
<name>A0A7J6CHY2_9TELE</name>
<keyword evidence="2" id="KW-1185">Reference proteome</keyword>
<comment type="caution">
    <text evidence="1">The sequence shown here is derived from an EMBL/GenBank/DDBJ whole genome shotgun (WGS) entry which is preliminary data.</text>
</comment>
<sequence>MQTMLLDLLLSFCNKAEVLGLKIFCHMIFRKNAARIQLITSDLEDCSLSAVTVTFGAESWTFICLF</sequence>
<protein>
    <submittedName>
        <fullName evidence="1">Uncharacterized protein</fullName>
    </submittedName>
</protein>